<protein>
    <submittedName>
        <fullName evidence="8">Exosome complex component rrp4</fullName>
    </submittedName>
</protein>
<feature type="domain" description="Exosome complex component N-terminal" evidence="5">
    <location>
        <begin position="3"/>
        <end position="36"/>
    </location>
</feature>
<reference evidence="8 9" key="1">
    <citation type="journal article" date="2020" name="Genome Biol. Evol.">
        <title>Comparative genomics of strictly vertically transmitted, feminizing microsporidia endosymbionts of amphipod crustaceans.</title>
        <authorList>
            <person name="Cormier A."/>
            <person name="Chebbi M.A."/>
            <person name="Giraud I."/>
            <person name="Wattier R."/>
            <person name="Teixeira M."/>
            <person name="Gilbert C."/>
            <person name="Rigaud T."/>
            <person name="Cordaux R."/>
        </authorList>
    </citation>
    <scope>NUCLEOTIDE SEQUENCE [LARGE SCALE GENOMIC DNA]</scope>
    <source>
        <strain evidence="8 9">Ou3-Ou53</strain>
    </source>
</reference>
<dbReference type="GO" id="GO:0034475">
    <property type="term" value="P:U4 snRNA 3'-end processing"/>
    <property type="evidence" value="ECO:0007669"/>
    <property type="project" value="TreeGrafter"/>
</dbReference>
<dbReference type="InterPro" id="IPR025721">
    <property type="entry name" value="Exosome_cplx_N_dom"/>
</dbReference>
<feature type="domain" description="K Homology" evidence="6">
    <location>
        <begin position="147"/>
        <end position="184"/>
    </location>
</feature>
<dbReference type="CDD" id="cd05789">
    <property type="entry name" value="S1_Rrp4"/>
    <property type="match status" value="1"/>
</dbReference>
<dbReference type="GO" id="GO:0071034">
    <property type="term" value="P:CUT catabolic process"/>
    <property type="evidence" value="ECO:0007669"/>
    <property type="project" value="TreeGrafter"/>
</dbReference>
<dbReference type="OrthoDB" id="1650at2759"/>
<evidence type="ECO:0000313" key="9">
    <source>
        <dbReference type="Proteomes" id="UP000740883"/>
    </source>
</evidence>
<accession>A0A9P6L053</accession>
<gene>
    <name evidence="8" type="primary">rrp4</name>
    <name evidence="8" type="ORF">NGRA_0674</name>
</gene>
<keyword evidence="9" id="KW-1185">Reference proteome</keyword>
<comment type="subcellular location">
    <subcellularLocation>
        <location evidence="1">Nucleus</location>
    </subcellularLocation>
</comment>
<evidence type="ECO:0000259" key="6">
    <source>
        <dbReference type="Pfam" id="PF15985"/>
    </source>
</evidence>
<dbReference type="InterPro" id="IPR012340">
    <property type="entry name" value="NA-bd_OB-fold"/>
</dbReference>
<name>A0A9P6L053_9MICR</name>
<evidence type="ECO:0000256" key="4">
    <source>
        <dbReference type="ARBA" id="ARBA00022884"/>
    </source>
</evidence>
<dbReference type="GO" id="GO:0071035">
    <property type="term" value="P:nuclear polyadenylation-dependent rRNA catabolic process"/>
    <property type="evidence" value="ECO:0007669"/>
    <property type="project" value="TreeGrafter"/>
</dbReference>
<dbReference type="Gene3D" id="2.40.50.140">
    <property type="entry name" value="Nucleic acid-binding proteins"/>
    <property type="match status" value="1"/>
</dbReference>
<dbReference type="GO" id="GO:0000177">
    <property type="term" value="C:cytoplasmic exosome (RNase complex)"/>
    <property type="evidence" value="ECO:0007669"/>
    <property type="project" value="TreeGrafter"/>
</dbReference>
<dbReference type="InterPro" id="IPR004088">
    <property type="entry name" value="KH_dom_type_1"/>
</dbReference>
<evidence type="ECO:0000256" key="2">
    <source>
        <dbReference type="ARBA" id="ARBA00009155"/>
    </source>
</evidence>
<comment type="caution">
    <text evidence="8">The sequence shown here is derived from an EMBL/GenBank/DDBJ whole genome shotgun (WGS) entry which is preliminary data.</text>
</comment>
<sequence>MKIYLPGEIICEEGDFIRGHGTQIEDNKLVSSYFGTPKTINKLVTVVPHMNFRYVPEVGDVVIGRVKEIYNKKWRIDMNCRAEVSLNLSAINLPGVAQRRKQESDEISMRSFFDINDLLVAEVQKVGKTGSASLHTRNEKYKKLGKGILVTMPAALVPHLKSRFITFSDLEIIVGCNGYIWVSPFNEEKDTLTRVMKIVSKLKDKIEEMEPVNFDELL</sequence>
<dbReference type="InterPro" id="IPR036612">
    <property type="entry name" value="KH_dom_type_1_sf"/>
</dbReference>
<dbReference type="PANTHER" id="PTHR21321">
    <property type="entry name" value="PNAS-3 RELATED"/>
    <property type="match status" value="1"/>
</dbReference>
<keyword evidence="4" id="KW-0694">RNA-binding</keyword>
<dbReference type="EMBL" id="SBJO01000028">
    <property type="protein sequence ID" value="KAF9764332.1"/>
    <property type="molecule type" value="Genomic_DNA"/>
</dbReference>
<dbReference type="GO" id="GO:0071038">
    <property type="term" value="P:TRAMP-dependent tRNA surveillance pathway"/>
    <property type="evidence" value="ECO:0007669"/>
    <property type="project" value="TreeGrafter"/>
</dbReference>
<evidence type="ECO:0000259" key="5">
    <source>
        <dbReference type="Pfam" id="PF14382"/>
    </source>
</evidence>
<dbReference type="InterPro" id="IPR026699">
    <property type="entry name" value="Exosome_RNA_bind1/RRP40/RRP4"/>
</dbReference>
<dbReference type="Gene3D" id="2.40.50.100">
    <property type="match status" value="1"/>
</dbReference>
<dbReference type="InterPro" id="IPR048565">
    <property type="entry name" value="S1_RRP4"/>
</dbReference>
<evidence type="ECO:0000313" key="8">
    <source>
        <dbReference type="EMBL" id="KAF9764332.1"/>
    </source>
</evidence>
<dbReference type="GO" id="GO:0000176">
    <property type="term" value="C:nuclear exosome (RNase complex)"/>
    <property type="evidence" value="ECO:0007669"/>
    <property type="project" value="TreeGrafter"/>
</dbReference>
<dbReference type="Proteomes" id="UP000740883">
    <property type="component" value="Unassembled WGS sequence"/>
</dbReference>
<feature type="domain" description="RRP4 S1" evidence="7">
    <location>
        <begin position="53"/>
        <end position="125"/>
    </location>
</feature>
<dbReference type="Pfam" id="PF15985">
    <property type="entry name" value="KH_6"/>
    <property type="match status" value="1"/>
</dbReference>
<dbReference type="AlphaFoldDB" id="A0A9P6L053"/>
<dbReference type="GO" id="GO:0003723">
    <property type="term" value="F:RNA binding"/>
    <property type="evidence" value="ECO:0007669"/>
    <property type="project" value="UniProtKB-KW"/>
</dbReference>
<dbReference type="GO" id="GO:0000467">
    <property type="term" value="P:exonucleolytic trimming to generate mature 3'-end of 5.8S rRNA from tricistronic rRNA transcript (SSU-rRNA, 5.8S rRNA, LSU-rRNA)"/>
    <property type="evidence" value="ECO:0007669"/>
    <property type="project" value="TreeGrafter"/>
</dbReference>
<dbReference type="SUPFAM" id="SSF110324">
    <property type="entry name" value="Ribosomal L27 protein-like"/>
    <property type="match status" value="1"/>
</dbReference>
<proteinExistence type="inferred from homology"/>
<organism evidence="8 9">
    <name type="scientific">Nosema granulosis</name>
    <dbReference type="NCBI Taxonomy" id="83296"/>
    <lineage>
        <taxon>Eukaryota</taxon>
        <taxon>Fungi</taxon>
        <taxon>Fungi incertae sedis</taxon>
        <taxon>Microsporidia</taxon>
        <taxon>Nosematidae</taxon>
        <taxon>Nosema</taxon>
    </lineage>
</organism>
<dbReference type="SUPFAM" id="SSF50249">
    <property type="entry name" value="Nucleic acid-binding proteins"/>
    <property type="match status" value="1"/>
</dbReference>
<dbReference type="PANTHER" id="PTHR21321:SF4">
    <property type="entry name" value="EXOSOME COMPLEX COMPONENT RRP4"/>
    <property type="match status" value="1"/>
</dbReference>
<evidence type="ECO:0000256" key="3">
    <source>
        <dbReference type="ARBA" id="ARBA00022835"/>
    </source>
</evidence>
<dbReference type="Pfam" id="PF21266">
    <property type="entry name" value="S1_RRP4"/>
    <property type="match status" value="1"/>
</dbReference>
<dbReference type="SUPFAM" id="SSF54791">
    <property type="entry name" value="Eukaryotic type KH-domain (KH-domain type I)"/>
    <property type="match status" value="1"/>
</dbReference>
<dbReference type="Pfam" id="PF14382">
    <property type="entry name" value="ECR1_N"/>
    <property type="match status" value="1"/>
</dbReference>
<dbReference type="GO" id="GO:0071051">
    <property type="term" value="P:poly(A)-dependent snoRNA 3'-end processing"/>
    <property type="evidence" value="ECO:0007669"/>
    <property type="project" value="TreeGrafter"/>
</dbReference>
<evidence type="ECO:0000256" key="1">
    <source>
        <dbReference type="ARBA" id="ARBA00004123"/>
    </source>
</evidence>
<evidence type="ECO:0000259" key="7">
    <source>
        <dbReference type="Pfam" id="PF21266"/>
    </source>
</evidence>
<keyword evidence="3" id="KW-0271">Exosome</keyword>
<comment type="similarity">
    <text evidence="2">Belongs to the RRP4 family.</text>
</comment>